<evidence type="ECO:0000313" key="4">
    <source>
        <dbReference type="Proteomes" id="UP000184204"/>
    </source>
</evidence>
<dbReference type="EMBL" id="CP014223">
    <property type="protein sequence ID" value="AMJ41538.1"/>
    <property type="molecule type" value="Genomic_DNA"/>
</dbReference>
<dbReference type="Gene3D" id="3.30.450.380">
    <property type="match status" value="1"/>
</dbReference>
<gene>
    <name evidence="1" type="ORF">CPRO_19560</name>
    <name evidence="2" type="ORF">SAMN02745151_01558</name>
</gene>
<proteinExistence type="predicted"/>
<reference evidence="1 3" key="1">
    <citation type="journal article" date="2016" name="Genome Announc.">
        <title>Complete Genome Sequence of the Amino Acid-Fermenting Clostridium propionicum X2 (DSM 1682).</title>
        <authorList>
            <person name="Poehlein A."/>
            <person name="Schlien K."/>
            <person name="Chowdhury N.P."/>
            <person name="Gottschalk G."/>
            <person name="Buckel W."/>
            <person name="Daniel R."/>
        </authorList>
    </citation>
    <scope>NUCLEOTIDE SEQUENCE [LARGE SCALE GENOMIC DNA]</scope>
    <source>
        <strain evidence="1 3">X2</strain>
    </source>
</reference>
<dbReference type="Proteomes" id="UP000068026">
    <property type="component" value="Chromosome"/>
</dbReference>
<dbReference type="EMBL" id="FQUA01000005">
    <property type="protein sequence ID" value="SHE70879.1"/>
    <property type="molecule type" value="Genomic_DNA"/>
</dbReference>
<protein>
    <submittedName>
        <fullName evidence="2">Pilus assembly protein CpaF</fullName>
    </submittedName>
</protein>
<dbReference type="KEGG" id="cpro:CPRO_19560"/>
<evidence type="ECO:0000313" key="1">
    <source>
        <dbReference type="EMBL" id="AMJ41538.1"/>
    </source>
</evidence>
<dbReference type="RefSeq" id="WP_066050934.1">
    <property type="nucleotide sequence ID" value="NZ_CP014223.1"/>
</dbReference>
<name>A0A0X1U9C4_ANAPI</name>
<reference evidence="3" key="2">
    <citation type="submission" date="2016-01" db="EMBL/GenBank/DDBJ databases">
        <authorList>
            <person name="Poehlein A."/>
            <person name="Schlien K."/>
            <person name="Gottschalk G."/>
            <person name="Buckel W."/>
            <person name="Daniel R."/>
        </authorList>
    </citation>
    <scope>NUCLEOTIDE SEQUENCE [LARGE SCALE GENOMIC DNA]</scope>
    <source>
        <strain evidence="3">X2</strain>
    </source>
</reference>
<evidence type="ECO:0000313" key="3">
    <source>
        <dbReference type="Proteomes" id="UP000068026"/>
    </source>
</evidence>
<sequence>MLGNKRGNSVFATENHQQIVTTRTEADNNIQALEPMEKETVKEESVPDEMVSVESRASDLIIPAQKQKEVGELGTGNRTHSLFFAPESEGRDFSSVLKDVQEHISSNYSQLITNDDLQDAKEQMKRYIGKYVMDERIAVKGMDGGELVDALYTEMAEYGFLTKYIFGKGIEEIDGATRS</sequence>
<reference evidence="2" key="4">
    <citation type="submission" date="2016-11" db="EMBL/GenBank/DDBJ databases">
        <authorList>
            <person name="Varghese N."/>
            <person name="Submissions S."/>
        </authorList>
    </citation>
    <scope>NUCLEOTIDE SEQUENCE</scope>
    <source>
        <strain evidence="2">DSM 1682</strain>
    </source>
</reference>
<reference evidence="4" key="3">
    <citation type="submission" date="2016-11" db="EMBL/GenBank/DDBJ databases">
        <authorList>
            <person name="Jaros S."/>
            <person name="Januszkiewicz K."/>
            <person name="Wedrychowicz H."/>
        </authorList>
    </citation>
    <scope>NUCLEOTIDE SEQUENCE [LARGE SCALE GENOMIC DNA]</scope>
    <source>
        <strain evidence="4">DSM 1682</strain>
    </source>
</reference>
<dbReference type="AlphaFoldDB" id="A0A0X1U9C4"/>
<evidence type="ECO:0000313" key="2">
    <source>
        <dbReference type="EMBL" id="SHE70879.1"/>
    </source>
</evidence>
<organism evidence="2 4">
    <name type="scientific">Anaerotignum propionicum DSM 1682</name>
    <dbReference type="NCBI Taxonomy" id="991789"/>
    <lineage>
        <taxon>Bacteria</taxon>
        <taxon>Bacillati</taxon>
        <taxon>Bacillota</taxon>
        <taxon>Clostridia</taxon>
        <taxon>Lachnospirales</taxon>
        <taxon>Anaerotignaceae</taxon>
        <taxon>Anaerotignum</taxon>
    </lineage>
</organism>
<keyword evidence="3" id="KW-1185">Reference proteome</keyword>
<dbReference type="Proteomes" id="UP000184204">
    <property type="component" value="Unassembled WGS sequence"/>
</dbReference>
<accession>A0A0X1U9C4</accession>